<dbReference type="RefSeq" id="WP_118047640.1">
    <property type="nucleotide sequence ID" value="NZ_JAQCUW010000021.1"/>
</dbReference>
<proteinExistence type="predicted"/>
<accession>A0A412XY31</accession>
<reference evidence="1 2" key="1">
    <citation type="submission" date="2018-08" db="EMBL/GenBank/DDBJ databases">
        <title>A genome reference for cultivated species of the human gut microbiota.</title>
        <authorList>
            <person name="Zou Y."/>
            <person name="Xue W."/>
            <person name="Luo G."/>
        </authorList>
    </citation>
    <scope>NUCLEOTIDE SEQUENCE [LARGE SCALE GENOMIC DNA]</scope>
    <source>
        <strain evidence="1 2">AF14-27</strain>
    </source>
</reference>
<dbReference type="AlphaFoldDB" id="A0A412XY31"/>
<comment type="caution">
    <text evidence="1">The sequence shown here is derived from an EMBL/GenBank/DDBJ whole genome shotgun (WGS) entry which is preliminary data.</text>
</comment>
<dbReference type="Proteomes" id="UP000284366">
    <property type="component" value="Unassembled WGS sequence"/>
</dbReference>
<protein>
    <submittedName>
        <fullName evidence="1">Uncharacterized protein</fullName>
    </submittedName>
</protein>
<dbReference type="InterPro" id="IPR046558">
    <property type="entry name" value="DUF6712"/>
</dbReference>
<gene>
    <name evidence="1" type="ORF">DWW09_15200</name>
</gene>
<evidence type="ECO:0000313" key="2">
    <source>
        <dbReference type="Proteomes" id="UP000284366"/>
    </source>
</evidence>
<sequence length="171" mass="19432">MQQYLITTDEVSKLARTMSVHIDTEKIETYIRESENIDLKSALGDTLFLDVKEHPDNYSELLDGSSYDVQCGGRRSFVGLKAALAYYTYARIVKNGDGSVTRLGFMNKGNEYSSHSDFKEKLMAYNDAFSMADRYLKECVRYLNDNRESFPLYRGNGGLAANRITCRILGE</sequence>
<organism evidence="1 2">
    <name type="scientific">Bacteroides clarus</name>
    <dbReference type="NCBI Taxonomy" id="626929"/>
    <lineage>
        <taxon>Bacteria</taxon>
        <taxon>Pseudomonadati</taxon>
        <taxon>Bacteroidota</taxon>
        <taxon>Bacteroidia</taxon>
        <taxon>Bacteroidales</taxon>
        <taxon>Bacteroidaceae</taxon>
        <taxon>Bacteroides</taxon>
    </lineage>
</organism>
<evidence type="ECO:0000313" key="1">
    <source>
        <dbReference type="EMBL" id="RGV50240.1"/>
    </source>
</evidence>
<name>A0A412XY31_9BACE</name>
<dbReference type="Pfam" id="PF20459">
    <property type="entry name" value="DUF6712"/>
    <property type="match status" value="1"/>
</dbReference>
<dbReference type="EMBL" id="QRZG01000031">
    <property type="protein sequence ID" value="RGV50240.1"/>
    <property type="molecule type" value="Genomic_DNA"/>
</dbReference>